<dbReference type="Proteomes" id="UP000276133">
    <property type="component" value="Unassembled WGS sequence"/>
</dbReference>
<sequence>MSDNRSLCTIVDQHSIDYLNSANYAIRAYLAEKILKIWLKSGQKSMEFKHLNKVKIIDALANMSQERQLILSRKSKKNNVQQLKAYSDKNSNNFKSKEA</sequence>
<dbReference type="AlphaFoldDB" id="A0A3M7PUL2"/>
<evidence type="ECO:0000313" key="2">
    <source>
        <dbReference type="Proteomes" id="UP000276133"/>
    </source>
</evidence>
<accession>A0A3M7PUL2</accession>
<evidence type="ECO:0000313" key="1">
    <source>
        <dbReference type="EMBL" id="RNA02852.1"/>
    </source>
</evidence>
<organism evidence="1 2">
    <name type="scientific">Brachionus plicatilis</name>
    <name type="common">Marine rotifer</name>
    <name type="synonym">Brachionus muelleri</name>
    <dbReference type="NCBI Taxonomy" id="10195"/>
    <lineage>
        <taxon>Eukaryota</taxon>
        <taxon>Metazoa</taxon>
        <taxon>Spiralia</taxon>
        <taxon>Gnathifera</taxon>
        <taxon>Rotifera</taxon>
        <taxon>Eurotatoria</taxon>
        <taxon>Monogononta</taxon>
        <taxon>Pseudotrocha</taxon>
        <taxon>Ploima</taxon>
        <taxon>Brachionidae</taxon>
        <taxon>Brachionus</taxon>
    </lineage>
</organism>
<keyword evidence="2" id="KW-1185">Reference proteome</keyword>
<gene>
    <name evidence="1" type="ORF">BpHYR1_012285</name>
</gene>
<proteinExistence type="predicted"/>
<dbReference type="EMBL" id="REGN01008739">
    <property type="protein sequence ID" value="RNA02852.1"/>
    <property type="molecule type" value="Genomic_DNA"/>
</dbReference>
<reference evidence="1 2" key="1">
    <citation type="journal article" date="2018" name="Sci. Rep.">
        <title>Genomic signatures of local adaptation to the degree of environmental predictability in rotifers.</title>
        <authorList>
            <person name="Franch-Gras L."/>
            <person name="Hahn C."/>
            <person name="Garcia-Roger E.M."/>
            <person name="Carmona M.J."/>
            <person name="Serra M."/>
            <person name="Gomez A."/>
        </authorList>
    </citation>
    <scope>NUCLEOTIDE SEQUENCE [LARGE SCALE GENOMIC DNA]</scope>
    <source>
        <strain evidence="1">HYR1</strain>
    </source>
</reference>
<protein>
    <submittedName>
        <fullName evidence="1">Uncharacterized protein</fullName>
    </submittedName>
</protein>
<comment type="caution">
    <text evidence="1">The sequence shown here is derived from an EMBL/GenBank/DDBJ whole genome shotgun (WGS) entry which is preliminary data.</text>
</comment>
<name>A0A3M7PUL2_BRAPC</name>